<dbReference type="PROSITE" id="PS51125">
    <property type="entry name" value="NHL"/>
    <property type="match status" value="1"/>
</dbReference>
<sequence length="594" mass="66320">MHILPHLRDLETQLPVEDLIVIGVHSAKFENEKLSDNVRHAILRHDIRHPVLNDPEMKLWEMCQIICWPTLMLMGPAGEVLYKFIGEKNVDRLIPYVKIFVEYYKSRNRITNSTPLPLRLMQGESSLTQLRSPGKIALDYTGDTSYYVVSDSANNRILVFDRFSNEVQLIVGTGEAGFLDGAYGICRFSSPQGVCFYDGGIFVADAGNHAIRRVDFSTKCVSTVVGTGKQGVDLVGNLDGNVQEISTPWDVVLYRHSVLIIAMAGSHQIWAYATEDNCRLFDGKVVVEKGHCVCIAGSGREENRNTSYPLRAGFAQPSGLALDTNEKFLFIADSESSSIRVMDMQSGAIKNICGGDLDPTNLFAFGDQDGRALDVKLQHPLGLSWDAQTDKLIVADTYNNKLKIVDARLRTCSTIPDAEDFREPGGLAVDSTRRRVYVADTEKHRIKILDMSKDFAVIKILGPGLTFSSSKNSPKDCIDSTGEPTHRTNFQYYEDWMEVQPDFILKLEPSPAPGETLNEEAPQKCKLQGDDFSLHWQHPDTVKIPARNRLHLVCHFVICNEERKTCESRTKTLDLSFKAVKEGGYSAVVVPLLL</sequence>
<dbReference type="CDD" id="cd14951">
    <property type="entry name" value="NHL-2_like"/>
    <property type="match status" value="1"/>
</dbReference>
<keyword evidence="3" id="KW-1185">Reference proteome</keyword>
<dbReference type="GeneID" id="100904599"/>
<dbReference type="Proteomes" id="UP000694867">
    <property type="component" value="Unplaced"/>
</dbReference>
<dbReference type="SMART" id="SM00135">
    <property type="entry name" value="LY"/>
    <property type="match status" value="2"/>
</dbReference>
<dbReference type="SUPFAM" id="SSF101898">
    <property type="entry name" value="NHL repeat"/>
    <property type="match status" value="1"/>
</dbReference>
<gene>
    <name evidence="4" type="primary">LOC100904599</name>
</gene>
<dbReference type="SUPFAM" id="SSF52833">
    <property type="entry name" value="Thioredoxin-like"/>
    <property type="match status" value="1"/>
</dbReference>
<dbReference type="InterPro" id="IPR045302">
    <property type="entry name" value="NHL2_NHL_rpt_dom"/>
</dbReference>
<dbReference type="InterPro" id="IPR000033">
    <property type="entry name" value="LDLR_classB_rpt"/>
</dbReference>
<reference evidence="4" key="1">
    <citation type="submission" date="2025-08" db="UniProtKB">
        <authorList>
            <consortium name="RefSeq"/>
        </authorList>
    </citation>
    <scope>IDENTIFICATION</scope>
</reference>
<evidence type="ECO:0000256" key="2">
    <source>
        <dbReference type="PROSITE-ProRule" id="PRU00504"/>
    </source>
</evidence>
<dbReference type="AlphaFoldDB" id="A0AAJ7L7Z5"/>
<dbReference type="PANTHER" id="PTHR46388:SF2">
    <property type="entry name" value="NHL REPEAT-CONTAINING PROTEIN 2"/>
    <property type="match status" value="1"/>
</dbReference>
<dbReference type="InterPro" id="IPR001258">
    <property type="entry name" value="NHL_repeat"/>
</dbReference>
<evidence type="ECO:0000313" key="3">
    <source>
        <dbReference type="Proteomes" id="UP000694867"/>
    </source>
</evidence>
<dbReference type="RefSeq" id="XP_018497756.2">
    <property type="nucleotide sequence ID" value="XM_018642240.2"/>
</dbReference>
<evidence type="ECO:0000256" key="1">
    <source>
        <dbReference type="ARBA" id="ARBA00022737"/>
    </source>
</evidence>
<dbReference type="InterPro" id="IPR011042">
    <property type="entry name" value="6-blade_b-propeller_TolB-like"/>
</dbReference>
<name>A0AAJ7L7Z5_9ACAR</name>
<dbReference type="Gene3D" id="3.40.30.10">
    <property type="entry name" value="Glutaredoxin"/>
    <property type="match status" value="1"/>
</dbReference>
<proteinExistence type="predicted"/>
<dbReference type="KEGG" id="goe:100904599"/>
<evidence type="ECO:0000313" key="4">
    <source>
        <dbReference type="RefSeq" id="XP_018497756.2"/>
    </source>
</evidence>
<dbReference type="Pfam" id="PF01436">
    <property type="entry name" value="NHL"/>
    <property type="match status" value="1"/>
</dbReference>
<organism evidence="3 4">
    <name type="scientific">Galendromus occidentalis</name>
    <name type="common">western predatory mite</name>
    <dbReference type="NCBI Taxonomy" id="34638"/>
    <lineage>
        <taxon>Eukaryota</taxon>
        <taxon>Metazoa</taxon>
        <taxon>Ecdysozoa</taxon>
        <taxon>Arthropoda</taxon>
        <taxon>Chelicerata</taxon>
        <taxon>Arachnida</taxon>
        <taxon>Acari</taxon>
        <taxon>Parasitiformes</taxon>
        <taxon>Mesostigmata</taxon>
        <taxon>Gamasina</taxon>
        <taxon>Phytoseioidea</taxon>
        <taxon>Phytoseiidae</taxon>
        <taxon>Typhlodrominae</taxon>
        <taxon>Galendromus</taxon>
    </lineage>
</organism>
<feature type="repeat" description="NHL" evidence="2">
    <location>
        <begin position="416"/>
        <end position="452"/>
    </location>
</feature>
<dbReference type="Gene3D" id="2.120.10.30">
    <property type="entry name" value="TolB, C-terminal domain"/>
    <property type="match status" value="1"/>
</dbReference>
<dbReference type="InterPro" id="IPR036249">
    <property type="entry name" value="Thioredoxin-like_sf"/>
</dbReference>
<dbReference type="PANTHER" id="PTHR46388">
    <property type="entry name" value="NHL REPEAT-CONTAINING PROTEIN 2"/>
    <property type="match status" value="1"/>
</dbReference>
<keyword evidence="1" id="KW-0677">Repeat</keyword>
<protein>
    <submittedName>
        <fullName evidence="4">NHL repeat-containing protein 2</fullName>
    </submittedName>
</protein>
<accession>A0AAJ7L7Z5</accession>